<evidence type="ECO:0000313" key="2">
    <source>
        <dbReference type="EMBL" id="ERG95301.1"/>
    </source>
</evidence>
<evidence type="ECO:0000313" key="3">
    <source>
        <dbReference type="Proteomes" id="UP000030710"/>
    </source>
</evidence>
<evidence type="ECO:0000256" key="1">
    <source>
        <dbReference type="SAM" id="MobiDB-lite"/>
    </source>
</evidence>
<gene>
    <name evidence="2" type="ORF">J07HQW2_01754</name>
</gene>
<name>U1PSE9_9EURY</name>
<dbReference type="EMBL" id="KE356561">
    <property type="protein sequence ID" value="ERG95301.1"/>
    <property type="molecule type" value="Genomic_DNA"/>
</dbReference>
<protein>
    <submittedName>
        <fullName evidence="2">Uncharacterized protein</fullName>
    </submittedName>
</protein>
<feature type="region of interest" description="Disordered" evidence="1">
    <location>
        <begin position="1"/>
        <end position="57"/>
    </location>
</feature>
<dbReference type="HOGENOM" id="CLU_2985644_0_0_2"/>
<dbReference type="Proteomes" id="UP000030710">
    <property type="component" value="Unassembled WGS sequence"/>
</dbReference>
<dbReference type="STRING" id="1238425.J07HQW2_01754"/>
<proteinExistence type="predicted"/>
<feature type="compositionally biased region" description="Polar residues" evidence="1">
    <location>
        <begin position="34"/>
        <end position="51"/>
    </location>
</feature>
<reference evidence="2 3" key="1">
    <citation type="journal article" date="2013" name="PLoS ONE">
        <title>Assembly-driven community genomics of a hypersaline microbial ecosystem.</title>
        <authorList>
            <person name="Podell S."/>
            <person name="Ugalde J.A."/>
            <person name="Narasingarao P."/>
            <person name="Banfield J.F."/>
            <person name="Heidelberg K.B."/>
            <person name="Allen E.E."/>
        </authorList>
    </citation>
    <scope>NUCLEOTIDE SEQUENCE [LARGE SCALE GENOMIC DNA]</scope>
    <source>
        <strain evidence="3">J07HQW2</strain>
    </source>
</reference>
<sequence>MKTKQSARKTAVIKKINSKHSLPRPRVTPGAAQNKHNQNEPGKQLTPTTTRVHTRHG</sequence>
<dbReference type="AlphaFoldDB" id="U1PSE9"/>
<accession>U1PSE9</accession>
<organism evidence="2 3">
    <name type="scientific">Haloquadratum walsbyi J07HQW2</name>
    <dbReference type="NCBI Taxonomy" id="1238425"/>
    <lineage>
        <taxon>Archaea</taxon>
        <taxon>Methanobacteriati</taxon>
        <taxon>Methanobacteriota</taxon>
        <taxon>Stenosarchaea group</taxon>
        <taxon>Halobacteria</taxon>
        <taxon>Halobacteriales</taxon>
        <taxon>Haloferacaceae</taxon>
        <taxon>Haloquadratum</taxon>
    </lineage>
</organism>